<dbReference type="RefSeq" id="WP_041578931.1">
    <property type="nucleotide sequence ID" value="NZ_CAJXAW010000150.1"/>
</dbReference>
<gene>
    <name evidence="1" type="ORF">DGQ38_09600</name>
</gene>
<sequence>MGLNVGAAYSFRKNTVNEHFGNSIGFNFGFDFSYKNSMLYINTVLSGGDVDRTNAGRPHWEEGLDFTFA</sequence>
<dbReference type="Proteomes" id="UP000264330">
    <property type="component" value="Unassembled WGS sequence"/>
</dbReference>
<dbReference type="EMBL" id="DPMF01000229">
    <property type="protein sequence ID" value="HCV81291.1"/>
    <property type="molecule type" value="Genomic_DNA"/>
</dbReference>
<reference evidence="1 2" key="1">
    <citation type="journal article" date="2018" name="Nat. Biotechnol.">
        <title>A standardized bacterial taxonomy based on genome phylogeny substantially revises the tree of life.</title>
        <authorList>
            <person name="Parks D.H."/>
            <person name="Chuvochina M."/>
            <person name="Waite D.W."/>
            <person name="Rinke C."/>
            <person name="Skarshewski A."/>
            <person name="Chaumeil P.A."/>
            <person name="Hugenholtz P."/>
        </authorList>
    </citation>
    <scope>NUCLEOTIDE SEQUENCE [LARGE SCALE GENOMIC DNA]</scope>
    <source>
        <strain evidence="1">UBA9359</strain>
    </source>
</reference>
<proteinExistence type="predicted"/>
<accession>A0A3D5IZJ7</accession>
<protein>
    <submittedName>
        <fullName evidence="1">Uncharacterized protein</fullName>
    </submittedName>
</protein>
<dbReference type="AlphaFoldDB" id="A0A3D5IZJ7"/>
<evidence type="ECO:0000313" key="2">
    <source>
        <dbReference type="Proteomes" id="UP000264330"/>
    </source>
</evidence>
<organism evidence="1 2">
    <name type="scientific">Zunongwangia profunda</name>
    <dbReference type="NCBI Taxonomy" id="398743"/>
    <lineage>
        <taxon>Bacteria</taxon>
        <taxon>Pseudomonadati</taxon>
        <taxon>Bacteroidota</taxon>
        <taxon>Flavobacteriia</taxon>
        <taxon>Flavobacteriales</taxon>
        <taxon>Flavobacteriaceae</taxon>
        <taxon>Zunongwangia</taxon>
    </lineage>
</organism>
<evidence type="ECO:0000313" key="1">
    <source>
        <dbReference type="EMBL" id="HCV81291.1"/>
    </source>
</evidence>
<name>A0A3D5IZJ7_9FLAO</name>
<comment type="caution">
    <text evidence="1">The sequence shown here is derived from an EMBL/GenBank/DDBJ whole genome shotgun (WGS) entry which is preliminary data.</text>
</comment>